<accession>A0A1R4EQF6</accession>
<feature type="domain" description="Peptidase S26" evidence="1">
    <location>
        <begin position="14"/>
        <end position="162"/>
    </location>
</feature>
<dbReference type="RefSeq" id="WP_087138752.1">
    <property type="nucleotide sequence ID" value="NZ_FUIE01000002.1"/>
</dbReference>
<proteinExistence type="predicted"/>
<dbReference type="Gene3D" id="2.10.109.10">
    <property type="entry name" value="Umud Fragment, subunit A"/>
    <property type="match status" value="1"/>
</dbReference>
<reference evidence="2 3" key="1">
    <citation type="submission" date="2017-02" db="EMBL/GenBank/DDBJ databases">
        <authorList>
            <person name="Peterson S.W."/>
        </authorList>
    </citation>
    <scope>NUCLEOTIDE SEQUENCE [LARGE SCALE GENOMIC DNA]</scope>
    <source>
        <strain evidence="2 3">3F5N</strain>
    </source>
</reference>
<dbReference type="AlphaFoldDB" id="A0A1R4EQF6"/>
<keyword evidence="2" id="KW-0378">Hydrolase</keyword>
<dbReference type="Proteomes" id="UP000195766">
    <property type="component" value="Unassembled WGS sequence"/>
</dbReference>
<dbReference type="GO" id="GO:0004252">
    <property type="term" value="F:serine-type endopeptidase activity"/>
    <property type="evidence" value="ECO:0007669"/>
    <property type="project" value="InterPro"/>
</dbReference>
<evidence type="ECO:0000313" key="3">
    <source>
        <dbReference type="Proteomes" id="UP000195766"/>
    </source>
</evidence>
<dbReference type="GO" id="GO:0006465">
    <property type="term" value="P:signal peptide processing"/>
    <property type="evidence" value="ECO:0007669"/>
    <property type="project" value="InterPro"/>
</dbReference>
<gene>
    <name evidence="2" type="ORF">FM111_00285</name>
</gene>
<evidence type="ECO:0000313" key="2">
    <source>
        <dbReference type="EMBL" id="SJM45924.1"/>
    </source>
</evidence>
<name>A0A1R4EQF6_BREDI</name>
<dbReference type="Pfam" id="PF10502">
    <property type="entry name" value="Peptidase_S26"/>
    <property type="match status" value="1"/>
</dbReference>
<organism evidence="2 3">
    <name type="scientific">Brevundimonas diminuta 3F5N</name>
    <dbReference type="NCBI Taxonomy" id="1255603"/>
    <lineage>
        <taxon>Bacteria</taxon>
        <taxon>Pseudomonadati</taxon>
        <taxon>Pseudomonadota</taxon>
        <taxon>Alphaproteobacteria</taxon>
        <taxon>Caulobacterales</taxon>
        <taxon>Caulobacteraceae</taxon>
        <taxon>Brevundimonas</taxon>
    </lineage>
</organism>
<dbReference type="InterPro" id="IPR019533">
    <property type="entry name" value="Peptidase_S26"/>
</dbReference>
<evidence type="ECO:0000259" key="1">
    <source>
        <dbReference type="Pfam" id="PF10502"/>
    </source>
</evidence>
<dbReference type="InterPro" id="IPR036286">
    <property type="entry name" value="LexA/Signal_pep-like_sf"/>
</dbReference>
<dbReference type="OrthoDB" id="5360818at2"/>
<dbReference type="SUPFAM" id="SSF51306">
    <property type="entry name" value="LexA/Signal peptidase"/>
    <property type="match status" value="1"/>
</dbReference>
<dbReference type="EMBL" id="FUIE01000002">
    <property type="protein sequence ID" value="SJM45924.1"/>
    <property type="molecule type" value="Genomic_DNA"/>
</dbReference>
<keyword evidence="2" id="KW-0645">Protease</keyword>
<sequence length="167" mass="17988">MTPLHISRLWTISVAGVALAAVVVIGFDGPAPVLLNESPSLPRGLYLRSGATVERGAVVAIAQPAEARLYLTRLGMPSDLLLLKRVAAVGGDPVCAGLGTVRTPGRQVWAFDRDRQGAALPAWRECRVMASDELFLLGDTPESFDSRYFGPVQRGEAEGVYREVLTW</sequence>
<protein>
    <submittedName>
        <fullName evidence="2">Type IV secretory pathway, protease TraF</fullName>
    </submittedName>
</protein>